<protein>
    <submittedName>
        <fullName evidence="1">Uncharacterized protein</fullName>
    </submittedName>
</protein>
<dbReference type="Pfam" id="PF16027">
    <property type="entry name" value="DUF4786"/>
    <property type="match status" value="1"/>
</dbReference>
<name>A0A8J2LBZ5_9HEXA</name>
<dbReference type="EMBL" id="CAJVCH010566352">
    <property type="protein sequence ID" value="CAG7832667.1"/>
    <property type="molecule type" value="Genomic_DNA"/>
</dbReference>
<dbReference type="AlphaFoldDB" id="A0A8J2LBZ5"/>
<accession>A0A8J2LBZ5</accession>
<organism evidence="1 2">
    <name type="scientific">Allacma fusca</name>
    <dbReference type="NCBI Taxonomy" id="39272"/>
    <lineage>
        <taxon>Eukaryota</taxon>
        <taxon>Metazoa</taxon>
        <taxon>Ecdysozoa</taxon>
        <taxon>Arthropoda</taxon>
        <taxon>Hexapoda</taxon>
        <taxon>Collembola</taxon>
        <taxon>Symphypleona</taxon>
        <taxon>Sminthuridae</taxon>
        <taxon>Allacma</taxon>
    </lineage>
</organism>
<reference evidence="1" key="1">
    <citation type="submission" date="2021-06" db="EMBL/GenBank/DDBJ databases">
        <authorList>
            <person name="Hodson N. C."/>
            <person name="Mongue J. A."/>
            <person name="Jaron S. K."/>
        </authorList>
    </citation>
    <scope>NUCLEOTIDE SEQUENCE</scope>
</reference>
<proteinExistence type="predicted"/>
<comment type="caution">
    <text evidence="1">The sequence shown here is derived from an EMBL/GenBank/DDBJ whole genome shotgun (WGS) entry which is preliminary data.</text>
</comment>
<gene>
    <name evidence="1" type="ORF">AFUS01_LOCUS42346</name>
</gene>
<evidence type="ECO:0000313" key="2">
    <source>
        <dbReference type="Proteomes" id="UP000708208"/>
    </source>
</evidence>
<evidence type="ECO:0000313" key="1">
    <source>
        <dbReference type="EMBL" id="CAG7832667.1"/>
    </source>
</evidence>
<dbReference type="InterPro" id="IPR031983">
    <property type="entry name" value="DUF4786"/>
</dbReference>
<dbReference type="Proteomes" id="UP000708208">
    <property type="component" value="Unassembled WGS sequence"/>
</dbReference>
<dbReference type="OrthoDB" id="7700260at2759"/>
<sequence>MSNQGSELTHFLRKFATCNKGMFHWRISLVLLIVICGIAETFGATQISSPTDRGAPGRMNSRFLRTFPSMNNYYDNRKSNFARIDDYNEIPTHHFVNGNSPVFYIRLPPAPYILVPGLGYVSPHPYNSPMAMGMPGPVMGNPGNQGFDLSAEQSQKSVIALPLKFISNGRPAIIESPKLPPKNLESKGSTLISGGKYSFNGRPTAVFVVRSPA</sequence>
<keyword evidence="2" id="KW-1185">Reference proteome</keyword>